<dbReference type="SUPFAM" id="SSF52218">
    <property type="entry name" value="Flavoproteins"/>
    <property type="match status" value="1"/>
</dbReference>
<dbReference type="RefSeq" id="WP_407990622.1">
    <property type="nucleotide sequence ID" value="NZ_AP035881.2"/>
</dbReference>
<gene>
    <name evidence="3" type="ORF">KCMC57_47580</name>
</gene>
<sequence>MTTAMPIRIGVYLAHPRIGSFNQALYHAVVDELRGRGCEVLARDLYAEDFAFARLAEETGTVADAADTSDPHLALHRAEVATLDALVLIHLNWWGMPPPSWPTGCSGSSSPGWPTNSAPPTENPPTCSKQAEPWY</sequence>
<dbReference type="InterPro" id="IPR029039">
    <property type="entry name" value="Flavoprotein-like_sf"/>
</dbReference>
<feature type="compositionally biased region" description="Polar residues" evidence="1">
    <location>
        <begin position="103"/>
        <end position="129"/>
    </location>
</feature>
<organism evidence="3">
    <name type="scientific">Kitasatospora sp. CMC57</name>
    <dbReference type="NCBI Taxonomy" id="3231513"/>
    <lineage>
        <taxon>Bacteria</taxon>
        <taxon>Bacillati</taxon>
        <taxon>Actinomycetota</taxon>
        <taxon>Actinomycetes</taxon>
        <taxon>Kitasatosporales</taxon>
        <taxon>Streptomycetaceae</taxon>
        <taxon>Kitasatospora</taxon>
    </lineage>
</organism>
<feature type="region of interest" description="Disordered" evidence="1">
    <location>
        <begin position="103"/>
        <end position="135"/>
    </location>
</feature>
<dbReference type="Pfam" id="PF02525">
    <property type="entry name" value="Flavodoxin_2"/>
    <property type="match status" value="1"/>
</dbReference>
<accession>A0AB33K6M2</accession>
<name>A0AB33K6M2_9ACTN</name>
<evidence type="ECO:0000259" key="2">
    <source>
        <dbReference type="Pfam" id="PF02525"/>
    </source>
</evidence>
<dbReference type="Gene3D" id="3.40.50.360">
    <property type="match status" value="1"/>
</dbReference>
<protein>
    <recommendedName>
        <fullName evidence="2">Flavodoxin-like fold domain-containing protein</fullName>
    </recommendedName>
</protein>
<evidence type="ECO:0000313" key="3">
    <source>
        <dbReference type="EMBL" id="BFP48390.1"/>
    </source>
</evidence>
<dbReference type="EMBL" id="AP035881">
    <property type="protein sequence ID" value="BFP48390.1"/>
    <property type="molecule type" value="Genomic_DNA"/>
</dbReference>
<dbReference type="AlphaFoldDB" id="A0AB33K6M2"/>
<reference evidence="3" key="1">
    <citation type="submission" date="2024-07" db="EMBL/GenBank/DDBJ databases">
        <title>Complete genome sequences of cellulolytic bacteria, Kitasatospora sp. CMC57 and Streptomyces sp. CMC78, isolated from Japanese agricultural soil.</title>
        <authorList>
            <person name="Hashimoto T."/>
            <person name="Ito M."/>
            <person name="Iwamoto M."/>
            <person name="Fukahori D."/>
            <person name="Shoda T."/>
            <person name="Sakoda M."/>
            <person name="Morohoshi T."/>
            <person name="Mitsuboshi M."/>
            <person name="Nishizawa T."/>
        </authorList>
    </citation>
    <scope>NUCLEOTIDE SEQUENCE</scope>
    <source>
        <strain evidence="3">CMC57</strain>
    </source>
</reference>
<feature type="domain" description="Flavodoxin-like fold" evidence="2">
    <location>
        <begin position="14"/>
        <end position="99"/>
    </location>
</feature>
<dbReference type="InterPro" id="IPR003680">
    <property type="entry name" value="Flavodoxin_fold"/>
</dbReference>
<evidence type="ECO:0000256" key="1">
    <source>
        <dbReference type="SAM" id="MobiDB-lite"/>
    </source>
</evidence>
<proteinExistence type="predicted"/>